<evidence type="ECO:0000256" key="2">
    <source>
        <dbReference type="ARBA" id="ARBA00012438"/>
    </source>
</evidence>
<evidence type="ECO:0000256" key="7">
    <source>
        <dbReference type="ARBA" id="ARBA00022840"/>
    </source>
</evidence>
<dbReference type="InterPro" id="IPR036890">
    <property type="entry name" value="HATPase_C_sf"/>
</dbReference>
<dbReference type="PANTHER" id="PTHR24421:SF10">
    <property type="entry name" value="NITRATE_NITRITE SENSOR PROTEIN NARQ"/>
    <property type="match status" value="1"/>
</dbReference>
<evidence type="ECO:0000256" key="4">
    <source>
        <dbReference type="ARBA" id="ARBA00022679"/>
    </source>
</evidence>
<evidence type="ECO:0000259" key="11">
    <source>
        <dbReference type="Pfam" id="PF07730"/>
    </source>
</evidence>
<dbReference type="CDD" id="cd16917">
    <property type="entry name" value="HATPase_UhpB-NarQ-NarX-like"/>
    <property type="match status" value="1"/>
</dbReference>
<dbReference type="GO" id="GO:0016301">
    <property type="term" value="F:kinase activity"/>
    <property type="evidence" value="ECO:0007669"/>
    <property type="project" value="UniProtKB-KW"/>
</dbReference>
<protein>
    <recommendedName>
        <fullName evidence="2">histidine kinase</fullName>
        <ecNumber evidence="2">2.7.13.3</ecNumber>
    </recommendedName>
</protein>
<keyword evidence="3" id="KW-0597">Phosphoprotein</keyword>
<comment type="caution">
    <text evidence="12">The sequence shown here is derived from an EMBL/GenBank/DDBJ whole genome shotgun (WGS) entry which is preliminary data.</text>
</comment>
<evidence type="ECO:0000259" key="10">
    <source>
        <dbReference type="Pfam" id="PF02518"/>
    </source>
</evidence>
<comment type="catalytic activity">
    <reaction evidence="1">
        <text>ATP + protein L-histidine = ADP + protein N-phospho-L-histidine.</text>
        <dbReference type="EC" id="2.7.13.3"/>
    </reaction>
</comment>
<gene>
    <name evidence="12" type="ORF">ACFPFX_27415</name>
</gene>
<evidence type="ECO:0000256" key="1">
    <source>
        <dbReference type="ARBA" id="ARBA00000085"/>
    </source>
</evidence>
<evidence type="ECO:0000256" key="3">
    <source>
        <dbReference type="ARBA" id="ARBA00022553"/>
    </source>
</evidence>
<dbReference type="Proteomes" id="UP001595834">
    <property type="component" value="Unassembled WGS sequence"/>
</dbReference>
<dbReference type="InterPro" id="IPR050482">
    <property type="entry name" value="Sensor_HK_TwoCompSys"/>
</dbReference>
<keyword evidence="4" id="KW-0808">Transferase</keyword>
<evidence type="ECO:0000256" key="5">
    <source>
        <dbReference type="ARBA" id="ARBA00022741"/>
    </source>
</evidence>
<feature type="domain" description="Signal transduction histidine kinase subgroup 3 dimerisation and phosphoacceptor" evidence="11">
    <location>
        <begin position="178"/>
        <end position="239"/>
    </location>
</feature>
<dbReference type="Pfam" id="PF07730">
    <property type="entry name" value="HisKA_3"/>
    <property type="match status" value="1"/>
</dbReference>
<accession>A0ABV9US58</accession>
<feature type="domain" description="Histidine kinase/HSP90-like ATPase" evidence="10">
    <location>
        <begin position="289"/>
        <end position="371"/>
    </location>
</feature>
<dbReference type="PANTHER" id="PTHR24421">
    <property type="entry name" value="NITRATE/NITRITE SENSOR PROTEIN NARX-RELATED"/>
    <property type="match status" value="1"/>
</dbReference>
<name>A0ABV9US58_9ACTN</name>
<keyword evidence="5" id="KW-0547">Nucleotide-binding</keyword>
<dbReference type="EMBL" id="JBHSIZ010000036">
    <property type="protein sequence ID" value="MFC4960029.1"/>
    <property type="molecule type" value="Genomic_DNA"/>
</dbReference>
<evidence type="ECO:0000256" key="8">
    <source>
        <dbReference type="ARBA" id="ARBA00023012"/>
    </source>
</evidence>
<dbReference type="Gene3D" id="1.20.5.1930">
    <property type="match status" value="1"/>
</dbReference>
<dbReference type="EC" id="2.7.13.3" evidence="2"/>
<keyword evidence="8" id="KW-0902">Two-component regulatory system</keyword>
<feature type="region of interest" description="Disordered" evidence="9">
    <location>
        <begin position="328"/>
        <end position="376"/>
    </location>
</feature>
<dbReference type="SUPFAM" id="SSF55874">
    <property type="entry name" value="ATPase domain of HSP90 chaperone/DNA topoisomerase II/histidine kinase"/>
    <property type="match status" value="1"/>
</dbReference>
<dbReference type="RefSeq" id="WP_344373669.1">
    <property type="nucleotide sequence ID" value="NZ_BAAASQ010000008.1"/>
</dbReference>
<evidence type="ECO:0000256" key="6">
    <source>
        <dbReference type="ARBA" id="ARBA00022777"/>
    </source>
</evidence>
<proteinExistence type="predicted"/>
<evidence type="ECO:0000313" key="13">
    <source>
        <dbReference type="Proteomes" id="UP001595834"/>
    </source>
</evidence>
<reference evidence="13" key="1">
    <citation type="journal article" date="2019" name="Int. J. Syst. Evol. Microbiol.">
        <title>The Global Catalogue of Microorganisms (GCM) 10K type strain sequencing project: providing services to taxonomists for standard genome sequencing and annotation.</title>
        <authorList>
            <consortium name="The Broad Institute Genomics Platform"/>
            <consortium name="The Broad Institute Genome Sequencing Center for Infectious Disease"/>
            <person name="Wu L."/>
            <person name="Ma J."/>
        </authorList>
    </citation>
    <scope>NUCLEOTIDE SEQUENCE [LARGE SCALE GENOMIC DNA]</scope>
    <source>
        <strain evidence="13">CCM 7224</strain>
    </source>
</reference>
<dbReference type="Gene3D" id="3.30.565.10">
    <property type="entry name" value="Histidine kinase-like ATPase, C-terminal domain"/>
    <property type="match status" value="1"/>
</dbReference>
<evidence type="ECO:0000313" key="12">
    <source>
        <dbReference type="EMBL" id="MFC4960029.1"/>
    </source>
</evidence>
<organism evidence="12 13">
    <name type="scientific">Streptomyces mauvecolor</name>
    <dbReference type="NCBI Taxonomy" id="58345"/>
    <lineage>
        <taxon>Bacteria</taxon>
        <taxon>Bacillati</taxon>
        <taxon>Actinomycetota</taxon>
        <taxon>Actinomycetes</taxon>
        <taxon>Kitasatosporales</taxon>
        <taxon>Streptomycetaceae</taxon>
        <taxon>Streptomyces</taxon>
    </lineage>
</organism>
<keyword evidence="13" id="KW-1185">Reference proteome</keyword>
<keyword evidence="7" id="KW-0067">ATP-binding</keyword>
<dbReference type="Pfam" id="PF02518">
    <property type="entry name" value="HATPase_c"/>
    <property type="match status" value="1"/>
</dbReference>
<dbReference type="InterPro" id="IPR003594">
    <property type="entry name" value="HATPase_dom"/>
</dbReference>
<dbReference type="InterPro" id="IPR011712">
    <property type="entry name" value="Sig_transdc_His_kin_sub3_dim/P"/>
</dbReference>
<evidence type="ECO:0000256" key="9">
    <source>
        <dbReference type="SAM" id="MobiDB-lite"/>
    </source>
</evidence>
<sequence length="376" mass="38826">MPSLSARAHLRPTALLRALTSVQWDLVAAASAFALSLLFVLPLGTPGPGAVGGLVAGTVAVALRRGPFPLPLAVACLGFVLSGENTALSFVAYAAGRWLPTRQAWGSAAVAAVLPLFSRLQTADLTWHTLSGEDYLAVVVITALGPTAMGTQIRARRQERELAAEREARRKAEAVSAERRRIAQDMHDLAGHHLTATIMLTENLLTRLTAGTPCSCLERTGPALQHIASQSRSALEQLLTVVQCTPPSLSVGELCTSMRGVGLRIDTSPGLDDVLAAADPRHRAAAECVATEALTNAAKHAPGARVTVTAAAVGGGLVLAVTNGPGCARRSSPLPGSGSGLAGMRARSEELSGTLTAGATPDGGFRVEARFAPSPR</sequence>
<keyword evidence="6 12" id="KW-0418">Kinase</keyword>